<dbReference type="InterPro" id="IPR004843">
    <property type="entry name" value="Calcineurin-like_PHP"/>
</dbReference>
<evidence type="ECO:0000256" key="2">
    <source>
        <dbReference type="ARBA" id="ARBA00005419"/>
    </source>
</evidence>
<evidence type="ECO:0000259" key="9">
    <source>
        <dbReference type="Pfam" id="PF00149"/>
    </source>
</evidence>
<feature type="domain" description="Calcineurin-like phosphoesterase" evidence="9">
    <location>
        <begin position="7"/>
        <end position="153"/>
    </location>
</feature>
<dbReference type="OrthoDB" id="9807890at2"/>
<comment type="function">
    <text evidence="1">Hydrolyzes diadenosine 5',5'''-P1,P4-tetraphosphate to yield ADP.</text>
</comment>
<dbReference type="NCBIfam" id="TIGR00668">
    <property type="entry name" value="apaH"/>
    <property type="match status" value="1"/>
</dbReference>
<evidence type="ECO:0000256" key="5">
    <source>
        <dbReference type="ARBA" id="ARBA00031248"/>
    </source>
</evidence>
<gene>
    <name evidence="10" type="ORF">SAMN05421733_11533</name>
</gene>
<proteinExistence type="inferred from homology"/>
<comment type="similarity">
    <text evidence="2">Belongs to the Ap4A hydrolase family.</text>
</comment>
<keyword evidence="11" id="KW-1185">Reference proteome</keyword>
<accession>A0A1G6K9A1</accession>
<dbReference type="SUPFAM" id="SSF56300">
    <property type="entry name" value="Metallo-dependent phosphatases"/>
    <property type="match status" value="1"/>
</dbReference>
<comment type="catalytic activity">
    <reaction evidence="8">
        <text>P(1),P(4)-bis(5'-adenosyl) tetraphosphate + H2O = 2 ADP + 2 H(+)</text>
        <dbReference type="Rhea" id="RHEA:24252"/>
        <dbReference type="ChEBI" id="CHEBI:15377"/>
        <dbReference type="ChEBI" id="CHEBI:15378"/>
        <dbReference type="ChEBI" id="CHEBI:58141"/>
        <dbReference type="ChEBI" id="CHEBI:456216"/>
        <dbReference type="EC" id="3.6.1.41"/>
    </reaction>
</comment>
<evidence type="ECO:0000256" key="3">
    <source>
        <dbReference type="ARBA" id="ARBA00012506"/>
    </source>
</evidence>
<dbReference type="STRING" id="1219383.SAMN05421733_11533"/>
<evidence type="ECO:0000256" key="4">
    <source>
        <dbReference type="ARBA" id="ARBA00022801"/>
    </source>
</evidence>
<dbReference type="Proteomes" id="UP000242501">
    <property type="component" value="Unassembled WGS sequence"/>
</dbReference>
<dbReference type="InterPro" id="IPR004617">
    <property type="entry name" value="ApaH"/>
</dbReference>
<dbReference type="Pfam" id="PF00149">
    <property type="entry name" value="Metallophos"/>
    <property type="match status" value="1"/>
</dbReference>
<organism evidence="10 11">
    <name type="scientific">Acinetobacter boissieri</name>
    <dbReference type="NCBI Taxonomy" id="1219383"/>
    <lineage>
        <taxon>Bacteria</taxon>
        <taxon>Pseudomonadati</taxon>
        <taxon>Pseudomonadota</taxon>
        <taxon>Gammaproteobacteria</taxon>
        <taxon>Moraxellales</taxon>
        <taxon>Moraxellaceae</taxon>
        <taxon>Acinetobacter</taxon>
    </lineage>
</organism>
<dbReference type="Gene3D" id="3.60.21.10">
    <property type="match status" value="1"/>
</dbReference>
<name>A0A1G6K9A1_9GAMM</name>
<evidence type="ECO:0000313" key="11">
    <source>
        <dbReference type="Proteomes" id="UP000242501"/>
    </source>
</evidence>
<dbReference type="AlphaFoldDB" id="A0A1G6K9A1"/>
<evidence type="ECO:0000313" key="10">
    <source>
        <dbReference type="EMBL" id="SDC27642.1"/>
    </source>
</evidence>
<evidence type="ECO:0000256" key="8">
    <source>
        <dbReference type="ARBA" id="ARBA00049417"/>
    </source>
</evidence>
<dbReference type="NCBIfam" id="NF001204">
    <property type="entry name" value="PRK00166.1"/>
    <property type="match status" value="1"/>
</dbReference>
<dbReference type="PANTHER" id="PTHR40942:SF4">
    <property type="entry name" value="CYTOCHROME C5"/>
    <property type="match status" value="1"/>
</dbReference>
<protein>
    <recommendedName>
        <fullName evidence="3">bis(5'-nucleosyl)-tetraphosphatase (symmetrical)</fullName>
        <ecNumber evidence="3">3.6.1.41</ecNumber>
    </recommendedName>
    <alternativeName>
        <fullName evidence="6">Ap4A hydrolase</fullName>
    </alternativeName>
    <alternativeName>
        <fullName evidence="5">Diadenosine 5',5'''-P1,P4-tetraphosphate pyrophosphohydrolase</fullName>
    </alternativeName>
    <alternativeName>
        <fullName evidence="7">Diadenosine tetraphosphatase</fullName>
    </alternativeName>
</protein>
<dbReference type="EC" id="3.6.1.41" evidence="3"/>
<evidence type="ECO:0000256" key="6">
    <source>
        <dbReference type="ARBA" id="ARBA00032248"/>
    </source>
</evidence>
<dbReference type="CDD" id="cd07422">
    <property type="entry name" value="MPP_ApaH"/>
    <property type="match status" value="1"/>
</dbReference>
<evidence type="ECO:0000256" key="7">
    <source>
        <dbReference type="ARBA" id="ARBA00033210"/>
    </source>
</evidence>
<keyword evidence="4" id="KW-0378">Hydrolase</keyword>
<dbReference type="PANTHER" id="PTHR40942">
    <property type="match status" value="1"/>
</dbReference>
<dbReference type="PIRSF" id="PIRSF000903">
    <property type="entry name" value="B5n-ttraPtase_sm"/>
    <property type="match status" value="1"/>
</dbReference>
<dbReference type="EMBL" id="FMYL01000015">
    <property type="protein sequence ID" value="SDC27642.1"/>
    <property type="molecule type" value="Genomic_DNA"/>
</dbReference>
<dbReference type="InterPro" id="IPR029052">
    <property type="entry name" value="Metallo-depent_PP-like"/>
</dbReference>
<dbReference type="GO" id="GO:0008803">
    <property type="term" value="F:bis(5'-nucleosyl)-tetraphosphatase (symmetrical) activity"/>
    <property type="evidence" value="ECO:0007669"/>
    <property type="project" value="UniProtKB-EC"/>
</dbReference>
<evidence type="ECO:0000256" key="1">
    <source>
        <dbReference type="ARBA" id="ARBA00003413"/>
    </source>
</evidence>
<sequence>MKKSNYVIGDVQGCYQALLLLLDKIAFDPSQDFLWFTGDLVARGEDSLSALRLVKNLVTQGCAATVLGNHDLTLLAYARGVKKINKKDHVDDILNANDVFELIDWLRQQPLFLRLNENTVMTHAGIPHIWSITQAQAYAHEVEIVLQDQDWQNVDLFLTQMYGKKPNIWSDDLMNEDRFRVIVNYLTRMRLIARDGTLEFSFKESLSDAMPDGFTPWFEHNRADQYSQQIFFGHWAALEGQTHQALMHNVDGGCVWGHTLIAQRLEDGQVFSVPNPTIHI</sequence>
<reference evidence="11" key="1">
    <citation type="submission" date="2016-09" db="EMBL/GenBank/DDBJ databases">
        <authorList>
            <person name="Varghese N."/>
            <person name="Submissions S."/>
        </authorList>
    </citation>
    <scope>NUCLEOTIDE SEQUENCE [LARGE SCALE GENOMIC DNA]</scope>
    <source>
        <strain evidence="11">ANC 4422</strain>
    </source>
</reference>